<keyword evidence="8" id="KW-1185">Reference proteome</keyword>
<dbReference type="PANTHER" id="PTHR35936:SF34">
    <property type="entry name" value="ABC TRANSPORTER EXTRACELLULAR-BINDING PROTEIN YCKB-RELATED"/>
    <property type="match status" value="1"/>
</dbReference>
<dbReference type="EMBL" id="JBHSNO010000008">
    <property type="protein sequence ID" value="MFC5590559.1"/>
    <property type="molecule type" value="Genomic_DNA"/>
</dbReference>
<dbReference type="Pfam" id="PF00497">
    <property type="entry name" value="SBP_bac_3"/>
    <property type="match status" value="1"/>
</dbReference>
<dbReference type="Proteomes" id="UP001596109">
    <property type="component" value="Unassembled WGS sequence"/>
</dbReference>
<protein>
    <submittedName>
        <fullName evidence="7">Amino acid ABC transporter substrate-binding protein</fullName>
    </submittedName>
</protein>
<feature type="signal peptide" evidence="5">
    <location>
        <begin position="1"/>
        <end position="19"/>
    </location>
</feature>
<dbReference type="PROSITE" id="PS51257">
    <property type="entry name" value="PROKAR_LIPOPROTEIN"/>
    <property type="match status" value="1"/>
</dbReference>
<evidence type="ECO:0000256" key="1">
    <source>
        <dbReference type="ARBA" id="ARBA00004196"/>
    </source>
</evidence>
<keyword evidence="3 5" id="KW-0732">Signal</keyword>
<evidence type="ECO:0000256" key="3">
    <source>
        <dbReference type="ARBA" id="ARBA00022729"/>
    </source>
</evidence>
<feature type="domain" description="Solute-binding protein family 3/N-terminal" evidence="6">
    <location>
        <begin position="55"/>
        <end position="274"/>
    </location>
</feature>
<evidence type="ECO:0000259" key="6">
    <source>
        <dbReference type="SMART" id="SM00062"/>
    </source>
</evidence>
<dbReference type="SMART" id="SM00062">
    <property type="entry name" value="PBPb"/>
    <property type="match status" value="1"/>
</dbReference>
<gene>
    <name evidence="7" type="ORF">ACFPRA_16760</name>
</gene>
<dbReference type="PANTHER" id="PTHR35936">
    <property type="entry name" value="MEMBRANE-BOUND LYTIC MUREIN TRANSGLYCOSYLASE F"/>
    <property type="match status" value="1"/>
</dbReference>
<evidence type="ECO:0000256" key="4">
    <source>
        <dbReference type="RuleBase" id="RU003744"/>
    </source>
</evidence>
<comment type="similarity">
    <text evidence="2 4">Belongs to the bacterial solute-binding protein 3 family.</text>
</comment>
<name>A0ABW0TNU8_9BACL</name>
<dbReference type="PROSITE" id="PS01039">
    <property type="entry name" value="SBP_BACTERIAL_3"/>
    <property type="match status" value="1"/>
</dbReference>
<comment type="subcellular location">
    <subcellularLocation>
        <location evidence="1">Cell envelope</location>
    </subcellularLocation>
</comment>
<dbReference type="Gene3D" id="3.40.190.10">
    <property type="entry name" value="Periplasmic binding protein-like II"/>
    <property type="match status" value="2"/>
</dbReference>
<accession>A0ABW0TNU8</accession>
<dbReference type="CDD" id="cd13711">
    <property type="entry name" value="PBP2_Ngo0372_TcyA"/>
    <property type="match status" value="1"/>
</dbReference>
<comment type="caution">
    <text evidence="7">The sequence shown here is derived from an EMBL/GenBank/DDBJ whole genome shotgun (WGS) entry which is preliminary data.</text>
</comment>
<evidence type="ECO:0000313" key="8">
    <source>
        <dbReference type="Proteomes" id="UP001596109"/>
    </source>
</evidence>
<evidence type="ECO:0000256" key="2">
    <source>
        <dbReference type="ARBA" id="ARBA00010333"/>
    </source>
</evidence>
<dbReference type="InterPro" id="IPR001638">
    <property type="entry name" value="Solute-binding_3/MltF_N"/>
</dbReference>
<dbReference type="RefSeq" id="WP_381437218.1">
    <property type="nucleotide sequence ID" value="NZ_JBHSNO010000008.1"/>
</dbReference>
<sequence length="277" mass="30358">MKKSIWSFLLLICAVVLLAACGTAKKEGNTASEGNKEKTGGTSADLLADIQEKGELVIGTEGVYPPFTFHDDSGQLTGFDVDIATEVAKRLGVKPVFLETQWDAMFAGLDAKRFDMVANQVGINEDRLEKYDFSTPYNISVGVVVASKDNNDISKYEDIKGLKAAQTMTSNHRKIAESYGAEIVSVEGFVQSVDLISSKRVDVTVNDKLSVLDYLTQRPDAPVKIVAQADEVIDIGLLFRKDNETLVEAVNQALQDMIEDGTHLEISEKWFGEDVLQ</sequence>
<evidence type="ECO:0000313" key="7">
    <source>
        <dbReference type="EMBL" id="MFC5590559.1"/>
    </source>
</evidence>
<dbReference type="InterPro" id="IPR018313">
    <property type="entry name" value="SBP_3_CS"/>
</dbReference>
<feature type="chain" id="PRO_5046478478" evidence="5">
    <location>
        <begin position="20"/>
        <end position="277"/>
    </location>
</feature>
<evidence type="ECO:0000256" key="5">
    <source>
        <dbReference type="SAM" id="SignalP"/>
    </source>
</evidence>
<proteinExistence type="inferred from homology"/>
<dbReference type="SUPFAM" id="SSF53850">
    <property type="entry name" value="Periplasmic binding protein-like II"/>
    <property type="match status" value="1"/>
</dbReference>
<organism evidence="7 8">
    <name type="scientific">Sporosarcina soli</name>
    <dbReference type="NCBI Taxonomy" id="334736"/>
    <lineage>
        <taxon>Bacteria</taxon>
        <taxon>Bacillati</taxon>
        <taxon>Bacillota</taxon>
        <taxon>Bacilli</taxon>
        <taxon>Bacillales</taxon>
        <taxon>Caryophanaceae</taxon>
        <taxon>Sporosarcina</taxon>
    </lineage>
</organism>
<reference evidence="8" key="1">
    <citation type="journal article" date="2019" name="Int. J. Syst. Evol. Microbiol.">
        <title>The Global Catalogue of Microorganisms (GCM) 10K type strain sequencing project: providing services to taxonomists for standard genome sequencing and annotation.</title>
        <authorList>
            <consortium name="The Broad Institute Genomics Platform"/>
            <consortium name="The Broad Institute Genome Sequencing Center for Infectious Disease"/>
            <person name="Wu L."/>
            <person name="Ma J."/>
        </authorList>
    </citation>
    <scope>NUCLEOTIDE SEQUENCE [LARGE SCALE GENOMIC DNA]</scope>
    <source>
        <strain evidence="8">CGMCC 4.1434</strain>
    </source>
</reference>